<dbReference type="PANTHER" id="PTHR30349:SF41">
    <property type="entry name" value="INTEGRASE_RECOMBINASE PROTEIN MJ0367-RELATED"/>
    <property type="match status" value="1"/>
</dbReference>
<dbReference type="InterPro" id="IPR002104">
    <property type="entry name" value="Integrase_catalytic"/>
</dbReference>
<dbReference type="CDD" id="cd00397">
    <property type="entry name" value="DNA_BRE_C"/>
    <property type="match status" value="1"/>
</dbReference>
<evidence type="ECO:0000259" key="5">
    <source>
        <dbReference type="PROSITE" id="PS51898"/>
    </source>
</evidence>
<keyword evidence="2 4" id="KW-0238">DNA-binding</keyword>
<evidence type="ECO:0000259" key="6">
    <source>
        <dbReference type="PROSITE" id="PS51900"/>
    </source>
</evidence>
<dbReference type="InterPro" id="IPR050090">
    <property type="entry name" value="Tyrosine_recombinase_XerCD"/>
</dbReference>
<dbReference type="InterPro" id="IPR010998">
    <property type="entry name" value="Integrase_recombinase_N"/>
</dbReference>
<dbReference type="InterPro" id="IPR013762">
    <property type="entry name" value="Integrase-like_cat_sf"/>
</dbReference>
<sequence>MKDLAEEYLLVCESDGYTVETIRQKRVLLNQLIRYCNQNDVEDVEEITSAFLRKWIIDEKTRCKANSINSKIQHIRPFFNWLIEEEIIERNPWSKIKLLKSPPPIIPAYDKDDIYKMLNYWKGNKFMPVRNKTMIVCLAETGIRNTEMRNIRLTDISNNAIRIVGKGNKIRYVPLSKVLKVQLNKYLRIRKEYMEGYESDLLFVSRYRGNVTRFALVKLIREMGEALDIDVANTIHNFRRFYIQNMIEKVDIYTLSKTVGHSKISTTQRYLESISDKRILERASKHSPLST</sequence>
<evidence type="ECO:0000256" key="2">
    <source>
        <dbReference type="ARBA" id="ARBA00023125"/>
    </source>
</evidence>
<name>A0A561DST1_9BACI</name>
<dbReference type="Pfam" id="PF13102">
    <property type="entry name" value="Phage_int_SAM_5"/>
    <property type="match status" value="1"/>
</dbReference>
<keyword evidence="3" id="KW-0233">DNA recombination</keyword>
<dbReference type="Gene3D" id="1.10.150.130">
    <property type="match status" value="1"/>
</dbReference>
<dbReference type="InterPro" id="IPR025269">
    <property type="entry name" value="SAM-like_dom"/>
</dbReference>
<evidence type="ECO:0000256" key="1">
    <source>
        <dbReference type="ARBA" id="ARBA00008857"/>
    </source>
</evidence>
<comment type="caution">
    <text evidence="7">The sequence shown here is derived from an EMBL/GenBank/DDBJ whole genome shotgun (WGS) entry which is preliminary data.</text>
</comment>
<dbReference type="PROSITE" id="PS51900">
    <property type="entry name" value="CB"/>
    <property type="match status" value="1"/>
</dbReference>
<organism evidence="7 8">
    <name type="scientific">Neobacillus bataviensis</name>
    <dbReference type="NCBI Taxonomy" id="220685"/>
    <lineage>
        <taxon>Bacteria</taxon>
        <taxon>Bacillati</taxon>
        <taxon>Bacillota</taxon>
        <taxon>Bacilli</taxon>
        <taxon>Bacillales</taxon>
        <taxon>Bacillaceae</taxon>
        <taxon>Neobacillus</taxon>
    </lineage>
</organism>
<feature type="domain" description="Tyr recombinase" evidence="5">
    <location>
        <begin position="104"/>
        <end position="284"/>
    </location>
</feature>
<dbReference type="GO" id="GO:0015074">
    <property type="term" value="P:DNA integration"/>
    <property type="evidence" value="ECO:0007669"/>
    <property type="project" value="InterPro"/>
</dbReference>
<dbReference type="EMBL" id="VIVN01000002">
    <property type="protein sequence ID" value="TWE06429.1"/>
    <property type="molecule type" value="Genomic_DNA"/>
</dbReference>
<accession>A0A561DST1</accession>
<gene>
    <name evidence="7" type="ORF">FB550_102451</name>
</gene>
<evidence type="ECO:0000256" key="3">
    <source>
        <dbReference type="ARBA" id="ARBA00023172"/>
    </source>
</evidence>
<protein>
    <submittedName>
        <fullName evidence="7">Integrase/recombinase XerD</fullName>
    </submittedName>
</protein>
<dbReference type="Pfam" id="PF00589">
    <property type="entry name" value="Phage_integrase"/>
    <property type="match status" value="1"/>
</dbReference>
<dbReference type="GO" id="GO:0003677">
    <property type="term" value="F:DNA binding"/>
    <property type="evidence" value="ECO:0007669"/>
    <property type="project" value="UniProtKB-UniRule"/>
</dbReference>
<dbReference type="SUPFAM" id="SSF56349">
    <property type="entry name" value="DNA breaking-rejoining enzymes"/>
    <property type="match status" value="1"/>
</dbReference>
<dbReference type="RefSeq" id="WP_144563178.1">
    <property type="nucleotide sequence ID" value="NZ_VIVN01000002.1"/>
</dbReference>
<reference evidence="7 8" key="1">
    <citation type="submission" date="2019-06" db="EMBL/GenBank/DDBJ databases">
        <title>Sorghum-associated microbial communities from plants grown in Nebraska, USA.</title>
        <authorList>
            <person name="Schachtman D."/>
        </authorList>
    </citation>
    <scope>NUCLEOTIDE SEQUENCE [LARGE SCALE GENOMIC DNA]</scope>
    <source>
        <strain evidence="7 8">2482</strain>
    </source>
</reference>
<keyword evidence="8" id="KW-1185">Reference proteome</keyword>
<dbReference type="PROSITE" id="PS51898">
    <property type="entry name" value="TYR_RECOMBINASE"/>
    <property type="match status" value="1"/>
</dbReference>
<evidence type="ECO:0000256" key="4">
    <source>
        <dbReference type="PROSITE-ProRule" id="PRU01248"/>
    </source>
</evidence>
<dbReference type="Proteomes" id="UP000319671">
    <property type="component" value="Unassembled WGS sequence"/>
</dbReference>
<comment type="similarity">
    <text evidence="1">Belongs to the 'phage' integrase family.</text>
</comment>
<dbReference type="GO" id="GO:0006310">
    <property type="term" value="P:DNA recombination"/>
    <property type="evidence" value="ECO:0007669"/>
    <property type="project" value="UniProtKB-KW"/>
</dbReference>
<dbReference type="Gene3D" id="1.10.443.10">
    <property type="entry name" value="Intergrase catalytic core"/>
    <property type="match status" value="1"/>
</dbReference>
<proteinExistence type="inferred from homology"/>
<feature type="domain" description="Core-binding (CB)" evidence="6">
    <location>
        <begin position="1"/>
        <end position="83"/>
    </location>
</feature>
<dbReference type="AlphaFoldDB" id="A0A561DST1"/>
<dbReference type="PANTHER" id="PTHR30349">
    <property type="entry name" value="PHAGE INTEGRASE-RELATED"/>
    <property type="match status" value="1"/>
</dbReference>
<evidence type="ECO:0000313" key="8">
    <source>
        <dbReference type="Proteomes" id="UP000319671"/>
    </source>
</evidence>
<evidence type="ECO:0000313" key="7">
    <source>
        <dbReference type="EMBL" id="TWE06429.1"/>
    </source>
</evidence>
<dbReference type="InterPro" id="IPR044068">
    <property type="entry name" value="CB"/>
</dbReference>
<dbReference type="InterPro" id="IPR011010">
    <property type="entry name" value="DNA_brk_join_enz"/>
</dbReference>